<dbReference type="InterPro" id="IPR036097">
    <property type="entry name" value="HisK_dim/P_sf"/>
</dbReference>
<evidence type="ECO:0000256" key="4">
    <source>
        <dbReference type="ARBA" id="ARBA00022777"/>
    </source>
</evidence>
<evidence type="ECO:0000256" key="5">
    <source>
        <dbReference type="ARBA" id="ARBA00023012"/>
    </source>
</evidence>
<dbReference type="Gene3D" id="3.30.565.10">
    <property type="entry name" value="Histidine kinase-like ATPase, C-terminal domain"/>
    <property type="match status" value="1"/>
</dbReference>
<dbReference type="InterPro" id="IPR003661">
    <property type="entry name" value="HisK_dim/P_dom"/>
</dbReference>
<dbReference type="SMART" id="SM00387">
    <property type="entry name" value="HATPase_c"/>
    <property type="match status" value="1"/>
</dbReference>
<dbReference type="Proteomes" id="UP000295515">
    <property type="component" value="Unassembled WGS sequence"/>
</dbReference>
<keyword evidence="6" id="KW-0812">Transmembrane</keyword>
<dbReference type="PANTHER" id="PTHR43711:SF1">
    <property type="entry name" value="HISTIDINE KINASE 1"/>
    <property type="match status" value="1"/>
</dbReference>
<dbReference type="SUPFAM" id="SSF55874">
    <property type="entry name" value="ATPase domain of HSP90 chaperone/DNA topoisomerase II/histidine kinase"/>
    <property type="match status" value="1"/>
</dbReference>
<keyword evidence="4 8" id="KW-0418">Kinase</keyword>
<dbReference type="InterPro" id="IPR036890">
    <property type="entry name" value="HATPase_C_sf"/>
</dbReference>
<dbReference type="Gene3D" id="1.10.287.130">
    <property type="match status" value="1"/>
</dbReference>
<reference evidence="8 9" key="1">
    <citation type="submission" date="2019-03" db="EMBL/GenBank/DDBJ databases">
        <title>Genomic Encyclopedia of Type Strains, Phase IV (KMG-IV): sequencing the most valuable type-strain genomes for metagenomic binning, comparative biology and taxonomic classification.</title>
        <authorList>
            <person name="Goeker M."/>
        </authorList>
    </citation>
    <scope>NUCLEOTIDE SEQUENCE [LARGE SCALE GENOMIC DNA]</scope>
    <source>
        <strain evidence="8 9">DSM 29487</strain>
    </source>
</reference>
<dbReference type="SMART" id="SM00388">
    <property type="entry name" value="HisKA"/>
    <property type="match status" value="1"/>
</dbReference>
<sequence>MKKYNRIIILSIIIYLGLAFLSGNALLVSQNQQSHAYRVESQRIINQIQDISQVEKIDLRDYQYVKAIDYIKSNVINQNQLDSFYLESNLGQTQILPYYQNNQLQGYLKFTYQLPIFDILHVFLIMQISLFVLELFILIILWYMKKQLIQPFQQLNDLPIHLAKGHFKGEVKEAKSQFFGKFMWSMSQLKDELEVSKKRQLELMKEKKTLLLSLSHDMKTPLNLIQLYSKACLNDVYQTDSQQKHAIEQIEIKSREIEKYIDEIIHSARVDILDLEVHQGEFYLNDLLQNVFSIYNEQCALRQIELIVQSFDNKLLRGDLSRSQEVLENLFENALKYGDGRRIEITFEEEDYCQLIHIFNSGDTVSDSELNHLFESFYRGGNSQGKSGNGLGLYICHELMMKMEGMIYAQKKKDGMMFTLVFQE</sequence>
<proteinExistence type="predicted"/>
<dbReference type="PANTHER" id="PTHR43711">
    <property type="entry name" value="TWO-COMPONENT HISTIDINE KINASE"/>
    <property type="match status" value="1"/>
</dbReference>
<accession>A0A4R3ZB30</accession>
<dbReference type="InterPro" id="IPR005467">
    <property type="entry name" value="His_kinase_dom"/>
</dbReference>
<dbReference type="EC" id="2.7.13.3" evidence="2"/>
<keyword evidence="9" id="KW-1185">Reference proteome</keyword>
<evidence type="ECO:0000256" key="1">
    <source>
        <dbReference type="ARBA" id="ARBA00000085"/>
    </source>
</evidence>
<name>A0A4R3ZB30_9FIRM</name>
<keyword evidence="5" id="KW-0902">Two-component regulatory system</keyword>
<dbReference type="SUPFAM" id="SSF47384">
    <property type="entry name" value="Homodimeric domain of signal transducing histidine kinase"/>
    <property type="match status" value="1"/>
</dbReference>
<dbReference type="GO" id="GO:0000155">
    <property type="term" value="F:phosphorelay sensor kinase activity"/>
    <property type="evidence" value="ECO:0007669"/>
    <property type="project" value="InterPro"/>
</dbReference>
<comment type="caution">
    <text evidence="8">The sequence shown here is derived from an EMBL/GenBank/DDBJ whole genome shotgun (WGS) entry which is preliminary data.</text>
</comment>
<dbReference type="InterPro" id="IPR003594">
    <property type="entry name" value="HATPase_dom"/>
</dbReference>
<dbReference type="EMBL" id="SMCQ01000001">
    <property type="protein sequence ID" value="TCW03081.1"/>
    <property type="molecule type" value="Genomic_DNA"/>
</dbReference>
<dbReference type="Pfam" id="PF02518">
    <property type="entry name" value="HATPase_c"/>
    <property type="match status" value="1"/>
</dbReference>
<dbReference type="InterPro" id="IPR050736">
    <property type="entry name" value="Sensor_HK_Regulatory"/>
</dbReference>
<dbReference type="RefSeq" id="WP_066444797.1">
    <property type="nucleotide sequence ID" value="NZ_JANKBF010000002.1"/>
</dbReference>
<gene>
    <name evidence="8" type="ORF">EDD60_101388</name>
</gene>
<feature type="transmembrane region" description="Helical" evidence="6">
    <location>
        <begin position="7"/>
        <end position="28"/>
    </location>
</feature>
<keyword evidence="6" id="KW-0472">Membrane</keyword>
<evidence type="ECO:0000313" key="9">
    <source>
        <dbReference type="Proteomes" id="UP000295515"/>
    </source>
</evidence>
<dbReference type="AlphaFoldDB" id="A0A4R3ZB30"/>
<evidence type="ECO:0000256" key="6">
    <source>
        <dbReference type="SAM" id="Phobius"/>
    </source>
</evidence>
<keyword evidence="3" id="KW-0808">Transferase</keyword>
<evidence type="ECO:0000256" key="2">
    <source>
        <dbReference type="ARBA" id="ARBA00012438"/>
    </source>
</evidence>
<evidence type="ECO:0000313" key="8">
    <source>
        <dbReference type="EMBL" id="TCW03081.1"/>
    </source>
</evidence>
<protein>
    <recommendedName>
        <fullName evidence="2">histidine kinase</fullName>
        <ecNumber evidence="2">2.7.13.3</ecNumber>
    </recommendedName>
</protein>
<organism evidence="8 9">
    <name type="scientific">Longibaculum muris</name>
    <dbReference type="NCBI Taxonomy" id="1796628"/>
    <lineage>
        <taxon>Bacteria</taxon>
        <taxon>Bacillati</taxon>
        <taxon>Bacillota</taxon>
        <taxon>Erysipelotrichia</taxon>
        <taxon>Erysipelotrichales</taxon>
        <taxon>Coprobacillaceae</taxon>
        <taxon>Longibaculum</taxon>
    </lineage>
</organism>
<dbReference type="GeneID" id="98914205"/>
<dbReference type="PROSITE" id="PS50109">
    <property type="entry name" value="HIS_KIN"/>
    <property type="match status" value="1"/>
</dbReference>
<evidence type="ECO:0000256" key="3">
    <source>
        <dbReference type="ARBA" id="ARBA00022679"/>
    </source>
</evidence>
<feature type="transmembrane region" description="Helical" evidence="6">
    <location>
        <begin position="119"/>
        <end position="144"/>
    </location>
</feature>
<keyword evidence="6" id="KW-1133">Transmembrane helix</keyword>
<feature type="domain" description="Histidine kinase" evidence="7">
    <location>
        <begin position="213"/>
        <end position="424"/>
    </location>
</feature>
<dbReference type="CDD" id="cd00082">
    <property type="entry name" value="HisKA"/>
    <property type="match status" value="1"/>
</dbReference>
<evidence type="ECO:0000259" key="7">
    <source>
        <dbReference type="PROSITE" id="PS50109"/>
    </source>
</evidence>
<dbReference type="CDD" id="cd00075">
    <property type="entry name" value="HATPase"/>
    <property type="match status" value="1"/>
</dbReference>
<comment type="catalytic activity">
    <reaction evidence="1">
        <text>ATP + protein L-histidine = ADP + protein N-phospho-L-histidine.</text>
        <dbReference type="EC" id="2.7.13.3"/>
    </reaction>
</comment>
<dbReference type="Pfam" id="PF00512">
    <property type="entry name" value="HisKA"/>
    <property type="match status" value="1"/>
</dbReference>